<evidence type="ECO:0000256" key="8">
    <source>
        <dbReference type="HAMAP-Rule" id="MF_00423"/>
    </source>
</evidence>
<evidence type="ECO:0000256" key="7">
    <source>
        <dbReference type="ARBA" id="ARBA00044507"/>
    </source>
</evidence>
<proteinExistence type="inferred from homology"/>
<protein>
    <recommendedName>
        <fullName evidence="8">L-seryl-tRNA(Sec) selenium transferase</fullName>
        <ecNumber evidence="8">2.9.1.1</ecNumber>
    </recommendedName>
    <alternativeName>
        <fullName evidence="8">Selenocysteine synthase</fullName>
        <shortName evidence="8">Sec synthase</shortName>
    </alternativeName>
    <alternativeName>
        <fullName evidence="8">Selenocysteinyl-tRNA(Sec) synthase</fullName>
    </alternativeName>
</protein>
<comment type="pathway">
    <text evidence="8">Aminoacyl-tRNA biosynthesis; selenocysteinyl-tRNA(Sec) biosynthesis; selenocysteinyl-tRNA(Sec) from L-seryl-tRNA(Sec) (bacterial route): step 1/1.</text>
</comment>
<organism evidence="11 12">
    <name type="scientific">Vagococcus allomyrinae</name>
    <dbReference type="NCBI Taxonomy" id="2794353"/>
    <lineage>
        <taxon>Bacteria</taxon>
        <taxon>Bacillati</taxon>
        <taxon>Bacillota</taxon>
        <taxon>Bacilli</taxon>
        <taxon>Lactobacillales</taxon>
        <taxon>Enterococcaceae</taxon>
        <taxon>Vagococcus</taxon>
    </lineage>
</organism>
<dbReference type="GO" id="GO:0004125">
    <property type="term" value="F:L-seryl-tRNA(Sec) selenium transferase activity"/>
    <property type="evidence" value="ECO:0007669"/>
    <property type="project" value="UniProtKB-UniRule"/>
</dbReference>
<evidence type="ECO:0000256" key="6">
    <source>
        <dbReference type="ARBA" id="ARBA00023266"/>
    </source>
</evidence>
<evidence type="ECO:0000313" key="11">
    <source>
        <dbReference type="EMBL" id="MBP1040502.1"/>
    </source>
</evidence>
<keyword evidence="12" id="KW-1185">Reference proteome</keyword>
<evidence type="ECO:0000256" key="4">
    <source>
        <dbReference type="ARBA" id="ARBA00022898"/>
    </source>
</evidence>
<evidence type="ECO:0000256" key="3">
    <source>
        <dbReference type="ARBA" id="ARBA00022679"/>
    </source>
</evidence>
<dbReference type="RefSeq" id="WP_209525527.1">
    <property type="nucleotide sequence ID" value="NZ_JAEEGA010000003.1"/>
</dbReference>
<keyword evidence="4 8" id="KW-0663">Pyridoxal phosphate</keyword>
<dbReference type="HAMAP" id="MF_00423">
    <property type="entry name" value="SelA"/>
    <property type="match status" value="1"/>
</dbReference>
<dbReference type="Gene3D" id="3.90.1150.180">
    <property type="match status" value="1"/>
</dbReference>
<comment type="subcellular location">
    <subcellularLocation>
        <location evidence="8">Cytoplasm</location>
    </subcellularLocation>
</comment>
<dbReference type="NCBIfam" id="TIGR00474">
    <property type="entry name" value="selA"/>
    <property type="match status" value="1"/>
</dbReference>
<dbReference type="AlphaFoldDB" id="A0A940P9M9"/>
<feature type="modified residue" description="N6-(pyridoxal phosphate)lysine" evidence="8 9">
    <location>
        <position position="293"/>
    </location>
</feature>
<comment type="catalytic activity">
    <reaction evidence="8">
        <text>L-seryl-tRNA(Sec) + selenophosphate + H(+) = L-selenocysteinyl-tRNA(Sec) + phosphate</text>
        <dbReference type="Rhea" id="RHEA:22728"/>
        <dbReference type="Rhea" id="RHEA-COMP:9742"/>
        <dbReference type="Rhea" id="RHEA-COMP:9743"/>
        <dbReference type="ChEBI" id="CHEBI:15378"/>
        <dbReference type="ChEBI" id="CHEBI:16144"/>
        <dbReference type="ChEBI" id="CHEBI:43474"/>
        <dbReference type="ChEBI" id="CHEBI:78533"/>
        <dbReference type="ChEBI" id="CHEBI:78573"/>
        <dbReference type="EC" id="2.9.1.1"/>
    </reaction>
</comment>
<dbReference type="GO" id="GO:0005737">
    <property type="term" value="C:cytoplasm"/>
    <property type="evidence" value="ECO:0007669"/>
    <property type="project" value="UniProtKB-SubCell"/>
</dbReference>
<evidence type="ECO:0000259" key="10">
    <source>
        <dbReference type="Pfam" id="PF12390"/>
    </source>
</evidence>
<gene>
    <name evidence="8" type="primary">selA</name>
    <name evidence="11" type="ORF">I6N95_05760</name>
</gene>
<dbReference type="SUPFAM" id="SSF53383">
    <property type="entry name" value="PLP-dependent transferases"/>
    <property type="match status" value="1"/>
</dbReference>
<dbReference type="InterPro" id="IPR025862">
    <property type="entry name" value="SelA_trans_N_dom"/>
</dbReference>
<dbReference type="InterPro" id="IPR015424">
    <property type="entry name" value="PyrdxlP-dep_Trfase"/>
</dbReference>
<name>A0A940P9M9_9ENTE</name>
<keyword evidence="2 8" id="KW-0963">Cytoplasm</keyword>
<evidence type="ECO:0000256" key="5">
    <source>
        <dbReference type="ARBA" id="ARBA00022917"/>
    </source>
</evidence>
<comment type="function">
    <text evidence="8">Converts seryl-tRNA(Sec) to selenocysteinyl-tRNA(Sec) required for selenoprotein biosynthesis.</text>
</comment>
<evidence type="ECO:0000313" key="12">
    <source>
        <dbReference type="Proteomes" id="UP000674938"/>
    </source>
</evidence>
<keyword evidence="3 8" id="KW-0808">Transferase</keyword>
<dbReference type="GO" id="GO:0001514">
    <property type="term" value="P:selenocysteine incorporation"/>
    <property type="evidence" value="ECO:0007669"/>
    <property type="project" value="UniProtKB-UniRule"/>
</dbReference>
<sequence>MNKTSLSRLPKIDLLLSADELQEVISSYGRTLVKQAAQTEIDHRRQLLLSGVEGVEVGSASFILPIKERCQKAQAPHLRGVINGTGVVLHTNLGRAQLAPVIQNQLTEIAFGYSNLEYDLAKGSRGSRYQHLERDLLKLTGAEAALVVNNNAAAVLLALQTFIQGKEIIISRGELVEIGGSFRIPDIIALSGGIIREVGTTNKTHLRDYEQAINENTGAILKVHTSNYKVIGFTETVSMEELAKLGAAHEIPVMNDLGSGLLVDLTSLGFPYEPTVMSCVQAGCDIITFSGDKLLGGPQAGIIVGKKEYIERMKTNQLTRALRVDKMTLSALELTIKEYLKPESLMKTIPTLRLLSLSPEALESKAFDLVQTLEACELPLEIGVEAGFSQVGGGSYPGVKLATKLVSCKSSQLSAEKLEQALRAFQRPVIVRIKEDQVQLDVRTIAEAEMPLIGAAFAACLRA</sequence>
<feature type="domain" description="L-seryl-tRNA selenium transferase N-terminal" evidence="10">
    <location>
        <begin position="6"/>
        <end position="45"/>
    </location>
</feature>
<dbReference type="Pfam" id="PF12390">
    <property type="entry name" value="Se-cys_synth_N"/>
    <property type="match status" value="1"/>
</dbReference>
<evidence type="ECO:0000256" key="9">
    <source>
        <dbReference type="PIRSR" id="PIRSR618319-50"/>
    </source>
</evidence>
<dbReference type="EC" id="2.9.1.1" evidence="8"/>
<dbReference type="GO" id="GO:0001717">
    <property type="term" value="P:conversion of seryl-tRNAsec to selenocys-tRNAsec"/>
    <property type="evidence" value="ECO:0007669"/>
    <property type="project" value="UniProtKB-UniRule"/>
</dbReference>
<dbReference type="InterPro" id="IPR004534">
    <property type="entry name" value="SelA_trans"/>
</dbReference>
<comment type="cofactor">
    <cofactor evidence="1 8 9">
        <name>pyridoxal 5'-phosphate</name>
        <dbReference type="ChEBI" id="CHEBI:597326"/>
    </cofactor>
</comment>
<accession>A0A940P9M9</accession>
<keyword evidence="5 8" id="KW-0648">Protein biosynthesis</keyword>
<dbReference type="Gene3D" id="3.40.640.10">
    <property type="entry name" value="Type I PLP-dependent aspartate aminotransferase-like (Major domain)"/>
    <property type="match status" value="1"/>
</dbReference>
<dbReference type="InterPro" id="IPR015421">
    <property type="entry name" value="PyrdxlP-dep_Trfase_major"/>
</dbReference>
<dbReference type="EMBL" id="JAEEGA010000003">
    <property type="protein sequence ID" value="MBP1040502.1"/>
    <property type="molecule type" value="Genomic_DNA"/>
</dbReference>
<dbReference type="PANTHER" id="PTHR32328:SF0">
    <property type="entry name" value="L-SERYL-TRNA(SEC) SELENIUM TRANSFERASE"/>
    <property type="match status" value="1"/>
</dbReference>
<dbReference type="Proteomes" id="UP000674938">
    <property type="component" value="Unassembled WGS sequence"/>
</dbReference>
<dbReference type="InterPro" id="IPR018319">
    <property type="entry name" value="SelA-like"/>
</dbReference>
<dbReference type="Pfam" id="PF03841">
    <property type="entry name" value="SelA"/>
    <property type="match status" value="1"/>
</dbReference>
<comment type="caution">
    <text evidence="11">The sequence shown here is derived from an EMBL/GenBank/DDBJ whole genome shotgun (WGS) entry which is preliminary data.</text>
</comment>
<evidence type="ECO:0000256" key="2">
    <source>
        <dbReference type="ARBA" id="ARBA00022490"/>
    </source>
</evidence>
<keyword evidence="6 8" id="KW-0711">Selenium</keyword>
<reference evidence="11" key="1">
    <citation type="submission" date="2020-12" db="EMBL/GenBank/DDBJ databases">
        <title>Vagococcus allomyrinae sp. nov. and Enterococcus lavae sp. nov., isolated from the larvae of Allomyrina dichotoma.</title>
        <authorList>
            <person name="Lee S.D."/>
        </authorList>
    </citation>
    <scope>NUCLEOTIDE SEQUENCE</scope>
    <source>
        <strain evidence="11">BWB3-3</strain>
    </source>
</reference>
<comment type="similarity">
    <text evidence="7 8">Belongs to the SelA family.</text>
</comment>
<dbReference type="PANTHER" id="PTHR32328">
    <property type="entry name" value="L-SERYL-TRNA(SEC) SELENIUM TRANSFERASE"/>
    <property type="match status" value="1"/>
</dbReference>
<evidence type="ECO:0000256" key="1">
    <source>
        <dbReference type="ARBA" id="ARBA00001933"/>
    </source>
</evidence>